<feature type="compositionally biased region" description="Basic and acidic residues" evidence="1">
    <location>
        <begin position="65"/>
        <end position="87"/>
    </location>
</feature>
<gene>
    <name evidence="2" type="ORF">K1J50_01050</name>
</gene>
<evidence type="ECO:0000256" key="1">
    <source>
        <dbReference type="SAM" id="MobiDB-lite"/>
    </source>
</evidence>
<evidence type="ECO:0000313" key="2">
    <source>
        <dbReference type="EMBL" id="MBW8268068.1"/>
    </source>
</evidence>
<evidence type="ECO:0000313" key="3">
    <source>
        <dbReference type="Proteomes" id="UP001519924"/>
    </source>
</evidence>
<evidence type="ECO:0008006" key="4">
    <source>
        <dbReference type="Google" id="ProtNLM"/>
    </source>
</evidence>
<accession>A0ABS7EXH3</accession>
<keyword evidence="3" id="KW-1185">Reference proteome</keyword>
<feature type="compositionally biased region" description="Low complexity" evidence="1">
    <location>
        <begin position="7"/>
        <end position="20"/>
    </location>
</feature>
<reference evidence="2 3" key="1">
    <citation type="submission" date="2021-08" db="EMBL/GenBank/DDBJ databases">
        <title>Caldovatus sediminis gen. nov., sp. nov., a moderately thermophilic bacterium isolated from a hot spring.</title>
        <authorList>
            <person name="Hu C.-J."/>
            <person name="Li W.-J."/>
            <person name="Xian W.-D."/>
        </authorList>
    </citation>
    <scope>NUCLEOTIDE SEQUENCE [LARGE SCALE GENOMIC DNA]</scope>
    <source>
        <strain evidence="2 3">SYSU G05006</strain>
    </source>
</reference>
<proteinExistence type="predicted"/>
<dbReference type="EMBL" id="JAHZUY010000002">
    <property type="protein sequence ID" value="MBW8268068.1"/>
    <property type="molecule type" value="Genomic_DNA"/>
</dbReference>
<feature type="compositionally biased region" description="Gly residues" evidence="1">
    <location>
        <begin position="118"/>
        <end position="127"/>
    </location>
</feature>
<feature type="compositionally biased region" description="Pro residues" evidence="1">
    <location>
        <begin position="21"/>
        <end position="30"/>
    </location>
</feature>
<protein>
    <recommendedName>
        <fullName evidence="4">DUF3106 domain-containing protein</fullName>
    </recommendedName>
</protein>
<dbReference type="RefSeq" id="WP_220115576.1">
    <property type="nucleotide sequence ID" value="NZ_JAHZUY010000002.1"/>
</dbReference>
<organism evidence="2 3">
    <name type="scientific">Caldovatus aquaticus</name>
    <dbReference type="NCBI Taxonomy" id="2865671"/>
    <lineage>
        <taxon>Bacteria</taxon>
        <taxon>Pseudomonadati</taxon>
        <taxon>Pseudomonadota</taxon>
        <taxon>Alphaproteobacteria</taxon>
        <taxon>Acetobacterales</taxon>
        <taxon>Roseomonadaceae</taxon>
        <taxon>Caldovatus</taxon>
    </lineage>
</organism>
<name>A0ABS7EXH3_9PROT</name>
<comment type="caution">
    <text evidence="2">The sequence shown here is derived from an EMBL/GenBank/DDBJ whole genome shotgun (WGS) entry which is preliminary data.</text>
</comment>
<sequence>MRRGRAATRAAAPLAACARHAPPPPAPPPTAEVVRRNPWLAHHFDELTPPQQARVAQRLRRARPPRADTPEEARRHWDATGLEERRALIAPVAGRPRVRATAAQRPSGTGGAAPAATGGAGAMGADD</sequence>
<dbReference type="Proteomes" id="UP001519924">
    <property type="component" value="Unassembled WGS sequence"/>
</dbReference>
<feature type="region of interest" description="Disordered" evidence="1">
    <location>
        <begin position="1"/>
        <end position="127"/>
    </location>
</feature>